<comment type="function">
    <text evidence="6">Forms chloride channels.</text>
</comment>
<evidence type="ECO:0000313" key="8">
    <source>
        <dbReference type="Proteomes" id="UP000004810"/>
    </source>
</evidence>
<dbReference type="InterPro" id="IPR021134">
    <property type="entry name" value="Bestrophin-like"/>
</dbReference>
<gene>
    <name evidence="7" type="ORF">WUBG_18794</name>
</gene>
<sequence length="81" mass="9242">MGLARRARREKRIDSPHALQDIFDKINTFRSQLAQLIIIDWVPIPLVYSLSDVLNCSIVFFLALMGHQNIAQSPDANYVDT</sequence>
<keyword evidence="6" id="KW-0406">Ion transport</keyword>
<feature type="non-terminal residue" evidence="7">
    <location>
        <position position="81"/>
    </location>
</feature>
<dbReference type="AlphaFoldDB" id="J9E4J6"/>
<evidence type="ECO:0000256" key="2">
    <source>
        <dbReference type="ARBA" id="ARBA00022692"/>
    </source>
</evidence>
<keyword evidence="6" id="KW-0869">Chloride channel</keyword>
<evidence type="ECO:0000256" key="4">
    <source>
        <dbReference type="ARBA" id="ARBA00023136"/>
    </source>
</evidence>
<dbReference type="Pfam" id="PF01062">
    <property type="entry name" value="Bestrophin"/>
    <property type="match status" value="1"/>
</dbReference>
<dbReference type="GO" id="GO:0005254">
    <property type="term" value="F:chloride channel activity"/>
    <property type="evidence" value="ECO:0007669"/>
    <property type="project" value="UniProtKB-KW"/>
</dbReference>
<evidence type="ECO:0000256" key="5">
    <source>
        <dbReference type="ARBA" id="ARBA00034769"/>
    </source>
</evidence>
<keyword evidence="3" id="KW-1133">Transmembrane helix</keyword>
<dbReference type="GO" id="GO:0005886">
    <property type="term" value="C:plasma membrane"/>
    <property type="evidence" value="ECO:0007669"/>
    <property type="project" value="UniProtKB-SubCell"/>
</dbReference>
<keyword evidence="6" id="KW-0407">Ion channel</keyword>
<dbReference type="PANTHER" id="PTHR10736:SF33">
    <property type="entry name" value="BESTROPHIN HOMOLOG"/>
    <property type="match status" value="1"/>
</dbReference>
<dbReference type="EMBL" id="ADBV01022547">
    <property type="protein sequence ID" value="EJW70299.1"/>
    <property type="molecule type" value="Genomic_DNA"/>
</dbReference>
<dbReference type="GO" id="GO:0034707">
    <property type="term" value="C:chloride channel complex"/>
    <property type="evidence" value="ECO:0007669"/>
    <property type="project" value="UniProtKB-KW"/>
</dbReference>
<reference evidence="8" key="1">
    <citation type="submission" date="2012-08" db="EMBL/GenBank/DDBJ databases">
        <title>The Genome Sequence of Wuchereria bancrofti.</title>
        <authorList>
            <person name="Nutman T.B."/>
            <person name="Fink D.L."/>
            <person name="Russ C."/>
            <person name="Young S."/>
            <person name="Zeng Q."/>
            <person name="Koehrsen M."/>
            <person name="Alvarado L."/>
            <person name="Berlin A."/>
            <person name="Chapman S.B."/>
            <person name="Chen Z."/>
            <person name="Freedman E."/>
            <person name="Gellesch M."/>
            <person name="Goldberg J."/>
            <person name="Griggs A."/>
            <person name="Gujja S."/>
            <person name="Heilman E.R."/>
            <person name="Heiman D."/>
            <person name="Hepburn T."/>
            <person name="Howarth C."/>
            <person name="Jen D."/>
            <person name="Larson L."/>
            <person name="Lewis B."/>
            <person name="Mehta T."/>
            <person name="Park D."/>
            <person name="Pearson M."/>
            <person name="Roberts A."/>
            <person name="Saif S."/>
            <person name="Shea T."/>
            <person name="Shenoy N."/>
            <person name="Sisk P."/>
            <person name="Stolte C."/>
            <person name="Sykes S."/>
            <person name="Walk T."/>
            <person name="White J."/>
            <person name="Yandava C."/>
            <person name="Haas B."/>
            <person name="Henn M.R."/>
            <person name="Nusbaum C."/>
            <person name="Birren B."/>
        </authorList>
    </citation>
    <scope>NUCLEOTIDE SEQUENCE [LARGE SCALE GENOMIC DNA]</scope>
    <source>
        <strain evidence="8">NA</strain>
    </source>
</reference>
<keyword evidence="4" id="KW-0472">Membrane</keyword>
<accession>J9E4J6</accession>
<keyword evidence="6" id="KW-1003">Cell membrane</keyword>
<evidence type="ECO:0000256" key="3">
    <source>
        <dbReference type="ARBA" id="ARBA00022989"/>
    </source>
</evidence>
<comment type="subcellular location">
    <subcellularLocation>
        <location evidence="6">Cell membrane</location>
        <topology evidence="6">Multi-pass membrane protein</topology>
    </subcellularLocation>
    <subcellularLocation>
        <location evidence="1">Membrane</location>
    </subcellularLocation>
</comment>
<organism evidence="7 8">
    <name type="scientific">Wuchereria bancrofti</name>
    <dbReference type="NCBI Taxonomy" id="6293"/>
    <lineage>
        <taxon>Eukaryota</taxon>
        <taxon>Metazoa</taxon>
        <taxon>Ecdysozoa</taxon>
        <taxon>Nematoda</taxon>
        <taxon>Chromadorea</taxon>
        <taxon>Rhabditida</taxon>
        <taxon>Spirurina</taxon>
        <taxon>Spiruromorpha</taxon>
        <taxon>Filarioidea</taxon>
        <taxon>Onchocercidae</taxon>
        <taxon>Wuchereria</taxon>
    </lineage>
</organism>
<keyword evidence="6" id="KW-0813">Transport</keyword>
<protein>
    <recommendedName>
        <fullName evidence="6">Bestrophin homolog</fullName>
    </recommendedName>
</protein>
<evidence type="ECO:0000256" key="1">
    <source>
        <dbReference type="ARBA" id="ARBA00004370"/>
    </source>
</evidence>
<keyword evidence="6" id="KW-0868">Chloride</keyword>
<proteinExistence type="inferred from homology"/>
<dbReference type="PANTHER" id="PTHR10736">
    <property type="entry name" value="BESTROPHIN"/>
    <property type="match status" value="1"/>
</dbReference>
<name>J9E4J6_WUCBA</name>
<dbReference type="Proteomes" id="UP000004810">
    <property type="component" value="Unassembled WGS sequence"/>
</dbReference>
<comment type="similarity">
    <text evidence="5 6">Belongs to the anion channel-forming bestrophin (TC 1.A.46) family. Calcium-sensitive chloride channel subfamily.</text>
</comment>
<comment type="caution">
    <text evidence="7">The sequence shown here is derived from an EMBL/GenBank/DDBJ whole genome shotgun (WGS) entry which is preliminary data.</text>
</comment>
<keyword evidence="2" id="KW-0812">Transmembrane</keyword>
<evidence type="ECO:0000313" key="7">
    <source>
        <dbReference type="EMBL" id="EJW70299.1"/>
    </source>
</evidence>
<evidence type="ECO:0000256" key="6">
    <source>
        <dbReference type="RuleBase" id="RU363126"/>
    </source>
</evidence>
<dbReference type="InterPro" id="IPR000615">
    <property type="entry name" value="Bestrophin"/>
</dbReference>